<dbReference type="Gene3D" id="3.90.550.10">
    <property type="entry name" value="Spore Coat Polysaccharide Biosynthesis Protein SpsA, Chain A"/>
    <property type="match status" value="1"/>
</dbReference>
<dbReference type="InterPro" id="IPR029044">
    <property type="entry name" value="Nucleotide-diphossugar_trans"/>
</dbReference>
<dbReference type="PANTHER" id="PTHR10859">
    <property type="entry name" value="GLYCOSYL TRANSFERASE"/>
    <property type="match status" value="1"/>
</dbReference>
<dbReference type="AlphaFoldDB" id="A0A1F5JPU0"/>
<dbReference type="Pfam" id="PF00535">
    <property type="entry name" value="Glycos_transf_2"/>
    <property type="match status" value="1"/>
</dbReference>
<proteinExistence type="predicted"/>
<comment type="caution">
    <text evidence="2">The sequence shown here is derived from an EMBL/GenBank/DDBJ whole genome shotgun (WGS) entry which is preliminary data.</text>
</comment>
<evidence type="ECO:0000313" key="3">
    <source>
        <dbReference type="Proteomes" id="UP000176902"/>
    </source>
</evidence>
<sequence>MTKISVVIPSYNEEKNLRRGVLEEVEKYLEDKELDYEVIIVDDGSSDSSLELVKNKIKKNENFKLIQNSHGGKAIAVITGMEASDGDIVLFTDMDQATPITQLSKFLPKFSAWDIVIGSRSGRKGAPLIRKFAAWAFSLLRGIILGLPFSDTQCGFKAFNKAAIKKIIPKIKDEWGVVHTGGGAVNAGFDVELLYLAKKYGFKIAEVPVDWNYVDTERVQVVKDAAAAIYDMFRIRWNDLSGKY</sequence>
<dbReference type="SUPFAM" id="SSF53448">
    <property type="entry name" value="Nucleotide-diphospho-sugar transferases"/>
    <property type="match status" value="1"/>
</dbReference>
<organism evidence="2 3">
    <name type="scientific">Candidatus Daviesbacteria bacterium RIFCSPHIGHO2_02_FULL_36_13</name>
    <dbReference type="NCBI Taxonomy" id="1797768"/>
    <lineage>
        <taxon>Bacteria</taxon>
        <taxon>Candidatus Daviesiibacteriota</taxon>
    </lineage>
</organism>
<evidence type="ECO:0000259" key="1">
    <source>
        <dbReference type="Pfam" id="PF00535"/>
    </source>
</evidence>
<name>A0A1F5JPU0_9BACT</name>
<gene>
    <name evidence="2" type="ORF">A3C59_00270</name>
</gene>
<dbReference type="STRING" id="1797768.A3C59_00270"/>
<accession>A0A1F5JPU0</accession>
<feature type="domain" description="Glycosyltransferase 2-like" evidence="1">
    <location>
        <begin position="5"/>
        <end position="167"/>
    </location>
</feature>
<dbReference type="EMBL" id="MFCV01000045">
    <property type="protein sequence ID" value="OGE30568.1"/>
    <property type="molecule type" value="Genomic_DNA"/>
</dbReference>
<dbReference type="Proteomes" id="UP000176902">
    <property type="component" value="Unassembled WGS sequence"/>
</dbReference>
<dbReference type="InterPro" id="IPR001173">
    <property type="entry name" value="Glyco_trans_2-like"/>
</dbReference>
<dbReference type="GO" id="GO:0006487">
    <property type="term" value="P:protein N-linked glycosylation"/>
    <property type="evidence" value="ECO:0007669"/>
    <property type="project" value="TreeGrafter"/>
</dbReference>
<dbReference type="PANTHER" id="PTHR10859:SF91">
    <property type="entry name" value="DOLICHYL-PHOSPHATE BETA-GLUCOSYLTRANSFERASE"/>
    <property type="match status" value="1"/>
</dbReference>
<reference evidence="2 3" key="1">
    <citation type="journal article" date="2016" name="Nat. Commun.">
        <title>Thousands of microbial genomes shed light on interconnected biogeochemical processes in an aquifer system.</title>
        <authorList>
            <person name="Anantharaman K."/>
            <person name="Brown C.T."/>
            <person name="Hug L.A."/>
            <person name="Sharon I."/>
            <person name="Castelle C.J."/>
            <person name="Probst A.J."/>
            <person name="Thomas B.C."/>
            <person name="Singh A."/>
            <person name="Wilkins M.J."/>
            <person name="Karaoz U."/>
            <person name="Brodie E.L."/>
            <person name="Williams K.H."/>
            <person name="Hubbard S.S."/>
            <person name="Banfield J.F."/>
        </authorList>
    </citation>
    <scope>NUCLEOTIDE SEQUENCE [LARGE SCALE GENOMIC DNA]</scope>
</reference>
<evidence type="ECO:0000313" key="2">
    <source>
        <dbReference type="EMBL" id="OGE30568.1"/>
    </source>
</evidence>
<protein>
    <recommendedName>
        <fullName evidence="1">Glycosyltransferase 2-like domain-containing protein</fullName>
    </recommendedName>
</protein>